<evidence type="ECO:0000313" key="3">
    <source>
        <dbReference type="Proteomes" id="UP000239759"/>
    </source>
</evidence>
<name>A0AAP8QEV9_BRELA</name>
<comment type="caution">
    <text evidence="2">The sequence shown here is derived from an EMBL/GenBank/DDBJ whole genome shotgun (WGS) entry which is preliminary data.</text>
</comment>
<dbReference type="AlphaFoldDB" id="A0AAP8QEV9"/>
<organism evidence="2 3">
    <name type="scientific">Brevibacillus laterosporus</name>
    <name type="common">Bacillus laterosporus</name>
    <dbReference type="NCBI Taxonomy" id="1465"/>
    <lineage>
        <taxon>Bacteria</taxon>
        <taxon>Bacillati</taxon>
        <taxon>Bacillota</taxon>
        <taxon>Bacilli</taxon>
        <taxon>Bacillales</taxon>
        <taxon>Paenibacillaceae</taxon>
        <taxon>Brevibacillus</taxon>
    </lineage>
</organism>
<sequence>MAVYGQEGYEAGRGKTFTPSKNAEWVEEFNKILQDKFNSGSRVSRNALTEQLIEEGLKNRATNSTSIIIPGEDFTPEQITLLKSDQGQTILKNLIKMILGMGSTPLFTLDTQVNQTIPDSPTNNIPTQIRTEESNEPDKKAQSSVEDELFALLDSMKL</sequence>
<dbReference type="Proteomes" id="UP000239759">
    <property type="component" value="Unassembled WGS sequence"/>
</dbReference>
<dbReference type="EMBL" id="PRKQ01000005">
    <property type="protein sequence ID" value="PPB08825.1"/>
    <property type="molecule type" value="Genomic_DNA"/>
</dbReference>
<evidence type="ECO:0000313" key="2">
    <source>
        <dbReference type="EMBL" id="PPB08825.1"/>
    </source>
</evidence>
<evidence type="ECO:0000256" key="1">
    <source>
        <dbReference type="SAM" id="MobiDB-lite"/>
    </source>
</evidence>
<proteinExistence type="predicted"/>
<dbReference type="RefSeq" id="WP_104031124.1">
    <property type="nucleotide sequence ID" value="NZ_PRKQ01000005.1"/>
</dbReference>
<reference evidence="2 3" key="1">
    <citation type="submission" date="2018-02" db="EMBL/GenBank/DDBJ databases">
        <title>Comparative analysis of genomes of three Brevibacillus laterosporus strains producers of potent antimicrobials isolated from silage.</title>
        <authorList>
            <person name="Kojic M."/>
            <person name="Miljkovic M."/>
            <person name="Studholme D."/>
            <person name="Filipic B."/>
        </authorList>
    </citation>
    <scope>NUCLEOTIDE SEQUENCE [LARGE SCALE GENOMIC DNA]</scope>
    <source>
        <strain evidence="2 3">BGSP11</strain>
    </source>
</reference>
<gene>
    <name evidence="2" type="ORF">C4A77_05935</name>
</gene>
<protein>
    <submittedName>
        <fullName evidence="2">Uncharacterized protein</fullName>
    </submittedName>
</protein>
<feature type="compositionally biased region" description="Basic and acidic residues" evidence="1">
    <location>
        <begin position="130"/>
        <end position="141"/>
    </location>
</feature>
<feature type="region of interest" description="Disordered" evidence="1">
    <location>
        <begin position="117"/>
        <end position="145"/>
    </location>
</feature>
<accession>A0AAP8QEV9</accession>
<feature type="compositionally biased region" description="Polar residues" evidence="1">
    <location>
        <begin position="117"/>
        <end position="129"/>
    </location>
</feature>